<dbReference type="Gene3D" id="3.90.1300.10">
    <property type="entry name" value="Amidase signature (AS) domain"/>
    <property type="match status" value="1"/>
</dbReference>
<evidence type="ECO:0000259" key="2">
    <source>
        <dbReference type="Pfam" id="PF01425"/>
    </source>
</evidence>
<accession>A0ABV7Y9L7</accession>
<dbReference type="Pfam" id="PF01425">
    <property type="entry name" value="Amidase"/>
    <property type="match status" value="1"/>
</dbReference>
<evidence type="ECO:0000313" key="3">
    <source>
        <dbReference type="EMBL" id="MFC3761069.1"/>
    </source>
</evidence>
<dbReference type="RefSeq" id="WP_239553803.1">
    <property type="nucleotide sequence ID" value="NZ_JAFBCM010000001.1"/>
</dbReference>
<dbReference type="PANTHER" id="PTHR11895">
    <property type="entry name" value="TRANSAMIDASE"/>
    <property type="match status" value="1"/>
</dbReference>
<evidence type="ECO:0000256" key="1">
    <source>
        <dbReference type="SAM" id="MobiDB-lite"/>
    </source>
</evidence>
<dbReference type="EMBL" id="JBHRZH010000006">
    <property type="protein sequence ID" value="MFC3761069.1"/>
    <property type="molecule type" value="Genomic_DNA"/>
</dbReference>
<keyword evidence="4" id="KW-1185">Reference proteome</keyword>
<evidence type="ECO:0000313" key="4">
    <source>
        <dbReference type="Proteomes" id="UP001595699"/>
    </source>
</evidence>
<name>A0ABV7Y9L7_9ACTN</name>
<dbReference type="PANTHER" id="PTHR11895:SF176">
    <property type="entry name" value="AMIDASE AMID-RELATED"/>
    <property type="match status" value="1"/>
</dbReference>
<dbReference type="SUPFAM" id="SSF75304">
    <property type="entry name" value="Amidase signature (AS) enzymes"/>
    <property type="match status" value="1"/>
</dbReference>
<reference evidence="4" key="1">
    <citation type="journal article" date="2019" name="Int. J. Syst. Evol. Microbiol.">
        <title>The Global Catalogue of Microorganisms (GCM) 10K type strain sequencing project: providing services to taxonomists for standard genome sequencing and annotation.</title>
        <authorList>
            <consortium name="The Broad Institute Genomics Platform"/>
            <consortium name="The Broad Institute Genome Sequencing Center for Infectious Disease"/>
            <person name="Wu L."/>
            <person name="Ma J."/>
        </authorList>
    </citation>
    <scope>NUCLEOTIDE SEQUENCE [LARGE SCALE GENOMIC DNA]</scope>
    <source>
        <strain evidence="4">CGMCC 4.7241</strain>
    </source>
</reference>
<dbReference type="Proteomes" id="UP001595699">
    <property type="component" value="Unassembled WGS sequence"/>
</dbReference>
<gene>
    <name evidence="3" type="ORF">ACFOUW_09475</name>
</gene>
<comment type="caution">
    <text evidence="3">The sequence shown here is derived from an EMBL/GenBank/DDBJ whole genome shotgun (WGS) entry which is preliminary data.</text>
</comment>
<dbReference type="InterPro" id="IPR036928">
    <property type="entry name" value="AS_sf"/>
</dbReference>
<sequence length="440" mass="46219">MHEAPQPQPPLLGSWQDLGSLEAIAAGVRAGTIDPVALADRAIERANAVQELNAVVYLDAERVRADAARATDGPLAGIPVLVKEIIEVEGMPFTCGSAVFAGRRADRDADIVRRLRNAGAVVLGLSHSHEFAYGPTGQSNVTGPSHNPHDPTRITGGSSAGSAAGVAAGITPLAIGTDTAGSVRIPAALCGIVGAMPTRQRLPRDGVFPLSSTLDHLGLFAHSVEDARYALASLTHDDFGGGAIDQPLLGIPTNPQLQDSTDEVAAAFDHARTRFPKTVNLELPDWPDLLATGFDLQGPEAAAVHADTFPARADEYQPDVKIRLTDAFAVPGWRYVRAKAHAAEIARAADDVLRSVDAVIFPTLPITTPPASETHGTVPSGTYLVRDLLIRNNRLANLTDHPCVTIPLPSKGLPIGLAILAADDSKALSVAAWIENRLRA</sequence>
<feature type="domain" description="Amidase" evidence="2">
    <location>
        <begin position="42"/>
        <end position="421"/>
    </location>
</feature>
<feature type="region of interest" description="Disordered" evidence="1">
    <location>
        <begin position="137"/>
        <end position="160"/>
    </location>
</feature>
<protein>
    <submittedName>
        <fullName evidence="3">Amidase</fullName>
    </submittedName>
</protein>
<proteinExistence type="predicted"/>
<dbReference type="InterPro" id="IPR000120">
    <property type="entry name" value="Amidase"/>
</dbReference>
<dbReference type="InterPro" id="IPR023631">
    <property type="entry name" value="Amidase_dom"/>
</dbReference>
<organism evidence="3 4">
    <name type="scientific">Tenggerimyces flavus</name>
    <dbReference type="NCBI Taxonomy" id="1708749"/>
    <lineage>
        <taxon>Bacteria</taxon>
        <taxon>Bacillati</taxon>
        <taxon>Actinomycetota</taxon>
        <taxon>Actinomycetes</taxon>
        <taxon>Propionibacteriales</taxon>
        <taxon>Nocardioidaceae</taxon>
        <taxon>Tenggerimyces</taxon>
    </lineage>
</organism>